<dbReference type="SUPFAM" id="SSF48403">
    <property type="entry name" value="Ankyrin repeat"/>
    <property type="match status" value="1"/>
</dbReference>
<dbReference type="PANTHER" id="PTHR46586">
    <property type="entry name" value="ANKYRIN REPEAT-CONTAINING PROTEIN"/>
    <property type="match status" value="1"/>
</dbReference>
<dbReference type="EMBL" id="FO082275">
    <property type="protein sequence ID" value="CCO16299.1"/>
    <property type="molecule type" value="Genomic_DNA"/>
</dbReference>
<dbReference type="RefSeq" id="XP_007513774.1">
    <property type="nucleotide sequence ID" value="XM_007513712.1"/>
</dbReference>
<organism evidence="1 2">
    <name type="scientific">Bathycoccus prasinos</name>
    <dbReference type="NCBI Taxonomy" id="41875"/>
    <lineage>
        <taxon>Eukaryota</taxon>
        <taxon>Viridiplantae</taxon>
        <taxon>Chlorophyta</taxon>
        <taxon>Mamiellophyceae</taxon>
        <taxon>Mamiellales</taxon>
        <taxon>Bathycoccaceae</taxon>
        <taxon>Bathycoccus</taxon>
    </lineage>
</organism>
<dbReference type="Pfam" id="PF12796">
    <property type="entry name" value="Ank_2"/>
    <property type="match status" value="1"/>
</dbReference>
<protein>
    <submittedName>
        <fullName evidence="1">Uncharacterized protein</fullName>
    </submittedName>
</protein>
<dbReference type="KEGG" id="bpg:Bathy04g04330"/>
<reference evidence="1 2" key="1">
    <citation type="submission" date="2011-10" db="EMBL/GenBank/DDBJ databases">
        <authorList>
            <person name="Genoscope - CEA"/>
        </authorList>
    </citation>
    <scope>NUCLEOTIDE SEQUENCE [LARGE SCALE GENOMIC DNA]</scope>
    <source>
        <strain evidence="1 2">RCC 1105</strain>
    </source>
</reference>
<proteinExistence type="predicted"/>
<evidence type="ECO:0000313" key="2">
    <source>
        <dbReference type="Proteomes" id="UP000198341"/>
    </source>
</evidence>
<gene>
    <name evidence="1" type="ORF">Bathy04g04330</name>
</gene>
<name>K8EEA1_9CHLO</name>
<dbReference type="PANTHER" id="PTHR46586:SF3">
    <property type="entry name" value="ANKYRIN REPEAT-CONTAINING PROTEIN"/>
    <property type="match status" value="1"/>
</dbReference>
<accession>K8EEA1</accession>
<dbReference type="InterPro" id="IPR052050">
    <property type="entry name" value="SecEffector_AnkRepeat"/>
</dbReference>
<sequence length="317" mass="36439">MGKISGAAKRKKKKETEKALAEHIENLERLKLGPTKLWTGLVVHHKDVFVTHVLPKLNTTDRYFFSDANSESWGVLEYAGVDISKLCVSVHVCSSISTLEWAWNNMPWGKKRQSGRVIDQAWFCREVAATNRLEFLKWAREVKHCEWDEWPINTAADKGNLEMLKYCFSNGCPYDEEASCKQAACKGHLDCLRFLVDKVKPSRETERTAALQAACGGHTDIVKYFIEERKISEEVKGLCVYNAARYGHLDCIKYLFGEEAKVPLNNLQYIANARYKEHTDCENYLLERGCPEPTDEEYANFFEHVRALESQEENSFH</sequence>
<dbReference type="GeneID" id="19016459"/>
<dbReference type="InterPro" id="IPR002110">
    <property type="entry name" value="Ankyrin_rpt"/>
</dbReference>
<dbReference type="Gene3D" id="1.25.40.20">
    <property type="entry name" value="Ankyrin repeat-containing domain"/>
    <property type="match status" value="1"/>
</dbReference>
<dbReference type="Proteomes" id="UP000198341">
    <property type="component" value="Chromosome 4"/>
</dbReference>
<dbReference type="AlphaFoldDB" id="K8EEA1"/>
<dbReference type="OrthoDB" id="498371at2759"/>
<evidence type="ECO:0000313" key="1">
    <source>
        <dbReference type="EMBL" id="CCO16299.1"/>
    </source>
</evidence>
<keyword evidence="2" id="KW-1185">Reference proteome</keyword>
<dbReference type="InterPro" id="IPR036770">
    <property type="entry name" value="Ankyrin_rpt-contain_sf"/>
</dbReference>